<accession>A0A382BM44</accession>
<reference evidence="2" key="1">
    <citation type="submission" date="2018-05" db="EMBL/GenBank/DDBJ databases">
        <authorList>
            <person name="Lanie J.A."/>
            <person name="Ng W.-L."/>
            <person name="Kazmierczak K.M."/>
            <person name="Andrzejewski T.M."/>
            <person name="Davidsen T.M."/>
            <person name="Wayne K.J."/>
            <person name="Tettelin H."/>
            <person name="Glass J.I."/>
            <person name="Rusch D."/>
            <person name="Podicherti R."/>
            <person name="Tsui H.-C.T."/>
            <person name="Winkler M.E."/>
        </authorList>
    </citation>
    <scope>NUCLEOTIDE SEQUENCE</scope>
</reference>
<keyword evidence="1" id="KW-0472">Membrane</keyword>
<keyword evidence="1" id="KW-0812">Transmembrane</keyword>
<proteinExistence type="predicted"/>
<organism evidence="2">
    <name type="scientific">marine metagenome</name>
    <dbReference type="NCBI Taxonomy" id="408172"/>
    <lineage>
        <taxon>unclassified sequences</taxon>
        <taxon>metagenomes</taxon>
        <taxon>ecological metagenomes</taxon>
    </lineage>
</organism>
<evidence type="ECO:0000256" key="1">
    <source>
        <dbReference type="SAM" id="Phobius"/>
    </source>
</evidence>
<evidence type="ECO:0008006" key="3">
    <source>
        <dbReference type="Google" id="ProtNLM"/>
    </source>
</evidence>
<sequence length="359" mass="42495">MQIKKKLNNLNKLYIIFFYFVLFINVIFITSLNANSFKITNLEILEPFELNFNKEKVIDKGFKIAFLELASMITTSGDKKKIENTSLSTIKGLIDSFTMSDERFVNNEYHVKFDVNFNKKNTLNFFESENIFPAIPRKKDLLLIPVMVDLQLDQISLFNNNIFYEKWNNNHERYYLLNYILPSEDLEDVDLLSQNSQSIEDYDFKKVIRKYDLNDFIITIIYKNNDKLTVLSKIQLNQSFKVDNKKFETIDLSKERDLNLILVNLKTTYENYWKNINQINTSIKLPLTISINATQHKKIQIFENGLNELDLVSNFEILRLNNNNIYFKIIYNGSPNRFISEIKIKGIEINTQNQIWEVE</sequence>
<dbReference type="EMBL" id="UINC01030221">
    <property type="protein sequence ID" value="SVB14257.1"/>
    <property type="molecule type" value="Genomic_DNA"/>
</dbReference>
<dbReference type="AlphaFoldDB" id="A0A382BM44"/>
<evidence type="ECO:0000313" key="2">
    <source>
        <dbReference type="EMBL" id="SVB14257.1"/>
    </source>
</evidence>
<protein>
    <recommendedName>
        <fullName evidence="3">DUF2066 domain-containing protein</fullName>
    </recommendedName>
</protein>
<feature type="transmembrane region" description="Helical" evidence="1">
    <location>
        <begin position="12"/>
        <end position="32"/>
    </location>
</feature>
<name>A0A382BM44_9ZZZZ</name>
<gene>
    <name evidence="2" type="ORF">METZ01_LOCUS167111</name>
</gene>
<keyword evidence="1" id="KW-1133">Transmembrane helix</keyword>